<feature type="compositionally biased region" description="Low complexity" evidence="1">
    <location>
        <begin position="103"/>
        <end position="113"/>
    </location>
</feature>
<dbReference type="Proteomes" id="UP000613580">
    <property type="component" value="Unassembled WGS sequence"/>
</dbReference>
<accession>A0A8H6WQ89</accession>
<reference evidence="2" key="1">
    <citation type="submission" date="2020-05" db="EMBL/GenBank/DDBJ databases">
        <title>Mycena genomes resolve the evolution of fungal bioluminescence.</title>
        <authorList>
            <person name="Tsai I.J."/>
        </authorList>
    </citation>
    <scope>NUCLEOTIDE SEQUENCE</scope>
    <source>
        <strain evidence="2">110903Hualien_Pintung</strain>
    </source>
</reference>
<evidence type="ECO:0000313" key="3">
    <source>
        <dbReference type="Proteomes" id="UP000613580"/>
    </source>
</evidence>
<sequence>MPSLRRTSSSPSVVRSSPYPVMLPPGSRPSGHRRSTVSETSLRRVLQELDWWAVAPGQFQEQDDDDDGGEGTPDDDQPPTPPEPVPVAEMAALAIAPRHGQESSSSSDASVESTPEQTTRDTPPALRRSVSETSPPIHAFTFEDLPTHDHDHQYADFSTSPLSSPLLFSH</sequence>
<evidence type="ECO:0000313" key="2">
    <source>
        <dbReference type="EMBL" id="KAF7323103.1"/>
    </source>
</evidence>
<comment type="caution">
    <text evidence="2">The sequence shown here is derived from an EMBL/GenBank/DDBJ whole genome shotgun (WGS) entry which is preliminary data.</text>
</comment>
<feature type="compositionally biased region" description="Low complexity" evidence="1">
    <location>
        <begin position="157"/>
        <end position="170"/>
    </location>
</feature>
<dbReference type="AlphaFoldDB" id="A0A8H6WQ89"/>
<dbReference type="OrthoDB" id="3236040at2759"/>
<feature type="region of interest" description="Disordered" evidence="1">
    <location>
        <begin position="1"/>
        <end position="41"/>
    </location>
</feature>
<organism evidence="2 3">
    <name type="scientific">Mycena chlorophos</name>
    <name type="common">Agaric fungus</name>
    <name type="synonym">Agaricus chlorophos</name>
    <dbReference type="NCBI Taxonomy" id="658473"/>
    <lineage>
        <taxon>Eukaryota</taxon>
        <taxon>Fungi</taxon>
        <taxon>Dikarya</taxon>
        <taxon>Basidiomycota</taxon>
        <taxon>Agaricomycotina</taxon>
        <taxon>Agaricomycetes</taxon>
        <taxon>Agaricomycetidae</taxon>
        <taxon>Agaricales</taxon>
        <taxon>Marasmiineae</taxon>
        <taxon>Mycenaceae</taxon>
        <taxon>Mycena</taxon>
    </lineage>
</organism>
<keyword evidence="3" id="KW-1185">Reference proteome</keyword>
<feature type="region of interest" description="Disordered" evidence="1">
    <location>
        <begin position="53"/>
        <end position="170"/>
    </location>
</feature>
<name>A0A8H6WQ89_MYCCL</name>
<proteinExistence type="predicted"/>
<evidence type="ECO:0000256" key="1">
    <source>
        <dbReference type="SAM" id="MobiDB-lite"/>
    </source>
</evidence>
<feature type="compositionally biased region" description="Basic and acidic residues" evidence="1">
    <location>
        <begin position="145"/>
        <end position="154"/>
    </location>
</feature>
<dbReference type="EMBL" id="JACAZE010000001">
    <property type="protein sequence ID" value="KAF7323103.1"/>
    <property type="molecule type" value="Genomic_DNA"/>
</dbReference>
<feature type="compositionally biased region" description="Low complexity" evidence="1">
    <location>
        <begin position="1"/>
        <end position="20"/>
    </location>
</feature>
<protein>
    <submittedName>
        <fullName evidence="2">Uncharacterized protein</fullName>
    </submittedName>
</protein>
<feature type="compositionally biased region" description="Acidic residues" evidence="1">
    <location>
        <begin position="61"/>
        <end position="77"/>
    </location>
</feature>
<gene>
    <name evidence="2" type="ORF">HMN09_00090500</name>
</gene>